<dbReference type="EMBL" id="FOFS01000001">
    <property type="protein sequence ID" value="SEP69499.1"/>
    <property type="molecule type" value="Genomic_DNA"/>
</dbReference>
<dbReference type="InterPro" id="IPR035897">
    <property type="entry name" value="Toll_tir_struct_dom_sf"/>
</dbReference>
<dbReference type="InterPro" id="IPR000157">
    <property type="entry name" value="TIR_dom"/>
</dbReference>
<evidence type="ECO:0000256" key="1">
    <source>
        <dbReference type="SAM" id="MobiDB-lite"/>
    </source>
</evidence>
<dbReference type="Gene3D" id="3.40.50.10140">
    <property type="entry name" value="Toll/interleukin-1 receptor homology (TIR) domain"/>
    <property type="match status" value="1"/>
</dbReference>
<dbReference type="GO" id="GO:0007165">
    <property type="term" value="P:signal transduction"/>
    <property type="evidence" value="ECO:0007669"/>
    <property type="project" value="InterPro"/>
</dbReference>
<feature type="region of interest" description="Disordered" evidence="1">
    <location>
        <begin position="431"/>
        <end position="450"/>
    </location>
</feature>
<organism evidence="3 4">
    <name type="scientific">Solimonas aquatica</name>
    <dbReference type="NCBI Taxonomy" id="489703"/>
    <lineage>
        <taxon>Bacteria</taxon>
        <taxon>Pseudomonadati</taxon>
        <taxon>Pseudomonadota</taxon>
        <taxon>Gammaproteobacteria</taxon>
        <taxon>Nevskiales</taxon>
        <taxon>Nevskiaceae</taxon>
        <taxon>Solimonas</taxon>
    </lineage>
</organism>
<sequence>MPKRETIFISHATPDDNAIAGWLAARLSSMGYRVWVDLKQLKGGDPFWGDIQAAIRNESNRVLCIVTRNSVDRQGVLNEIAEASSVAKAIRDSRFIIPIRGDEISWDEFPIQLKRLNGIDFSTSWHQGLMQVIDAFDRDSIACFAGNPDVLKVARHLATSTLRVNDEPEVAYLNRVQILRLPSELHYYRTALTAPELLNHHDKLPWPHAPYMRLVLGFIEPGAVGSMTPEGFELVPAYRATTTEFAGGTAVGVPDIDGGDARRMLASILRQGFENTLARAGLVRFGEHRWFVPANWRPANVGHYRKLNGKRGDRVLVGRAKELTWHFGLSFRVAAGLRPRIDLRAEVVFSADGVKPFEDQKQYRRKHCKAWWNDRWRDLLSALLAELFGFDAETAEVPLGGGASMTIDPRLVQLTLQRSYDTEAAFVPNTEEEAEELVEGGSEQVEEEHE</sequence>
<name>A0A1H8ZYJ1_9GAMM</name>
<reference evidence="3 4" key="1">
    <citation type="submission" date="2016-10" db="EMBL/GenBank/DDBJ databases">
        <authorList>
            <person name="de Groot N.N."/>
        </authorList>
    </citation>
    <scope>NUCLEOTIDE SEQUENCE [LARGE SCALE GENOMIC DNA]</scope>
    <source>
        <strain evidence="3 4">DSM 25927</strain>
    </source>
</reference>
<protein>
    <submittedName>
        <fullName evidence="3">TIR domain-containing protein</fullName>
    </submittedName>
</protein>
<dbReference type="Proteomes" id="UP000199233">
    <property type="component" value="Unassembled WGS sequence"/>
</dbReference>
<dbReference type="Pfam" id="PF13676">
    <property type="entry name" value="TIR_2"/>
    <property type="match status" value="1"/>
</dbReference>
<dbReference type="PROSITE" id="PS50104">
    <property type="entry name" value="TIR"/>
    <property type="match status" value="1"/>
</dbReference>
<feature type="domain" description="TIR" evidence="2">
    <location>
        <begin position="3"/>
        <end position="140"/>
    </location>
</feature>
<dbReference type="OrthoDB" id="7055795at2"/>
<dbReference type="AlphaFoldDB" id="A0A1H8ZYJ1"/>
<evidence type="ECO:0000313" key="3">
    <source>
        <dbReference type="EMBL" id="SEP69499.1"/>
    </source>
</evidence>
<evidence type="ECO:0000313" key="4">
    <source>
        <dbReference type="Proteomes" id="UP000199233"/>
    </source>
</evidence>
<evidence type="ECO:0000259" key="2">
    <source>
        <dbReference type="PROSITE" id="PS50104"/>
    </source>
</evidence>
<proteinExistence type="predicted"/>
<dbReference type="SUPFAM" id="SSF52200">
    <property type="entry name" value="Toll/Interleukin receptor TIR domain"/>
    <property type="match status" value="1"/>
</dbReference>
<accession>A0A1H8ZYJ1</accession>
<gene>
    <name evidence="3" type="ORF">SAMN04488038_101209</name>
</gene>
<dbReference type="RefSeq" id="WP_093280827.1">
    <property type="nucleotide sequence ID" value="NZ_FOFS01000001.1"/>
</dbReference>
<dbReference type="STRING" id="489703.SAMN04488038_101209"/>
<keyword evidence="4" id="KW-1185">Reference proteome</keyword>